<reference evidence="2 3" key="1">
    <citation type="journal article" date="2015" name="Genome Announc.">
        <title>Draft Genome Sequence of a Heterotrophic Facultative Anaerobic Thermophilic Bacterium, Ardenticatena maritima Strain 110ST.</title>
        <authorList>
            <person name="Kawaichi S."/>
            <person name="Yoshida T."/>
            <person name="Sako Y."/>
            <person name="Nakamura R."/>
        </authorList>
    </citation>
    <scope>NUCLEOTIDE SEQUENCE [LARGE SCALE GENOMIC DNA]</scope>
    <source>
        <strain evidence="2 3">110S</strain>
    </source>
</reference>
<sequence>MSTHHFRHGLLLRGWLPNKRLLQTLPRGKKNEKSTSLATGNPLA</sequence>
<evidence type="ECO:0000313" key="3">
    <source>
        <dbReference type="Proteomes" id="UP000037784"/>
    </source>
</evidence>
<gene>
    <name evidence="2" type="ORF">ARMA_2756</name>
</gene>
<feature type="compositionally biased region" description="Polar residues" evidence="1">
    <location>
        <begin position="34"/>
        <end position="44"/>
    </location>
</feature>
<evidence type="ECO:0000256" key="1">
    <source>
        <dbReference type="SAM" id="MobiDB-lite"/>
    </source>
</evidence>
<dbReference type="Proteomes" id="UP000037784">
    <property type="component" value="Unassembled WGS sequence"/>
</dbReference>
<dbReference type="EMBL" id="BBZA01000243">
    <property type="protein sequence ID" value="GAP64333.1"/>
    <property type="molecule type" value="Genomic_DNA"/>
</dbReference>
<reference evidence="3" key="2">
    <citation type="submission" date="2015-08" db="EMBL/GenBank/DDBJ databases">
        <title>Draft Genome Sequence of a Heterotrophic Facultative Anaerobic Bacterium Ardenticatena maritima Strain 110S.</title>
        <authorList>
            <person name="Kawaichi S."/>
            <person name="Yoshida T."/>
            <person name="Sako Y."/>
            <person name="Nakamura R."/>
        </authorList>
    </citation>
    <scope>NUCLEOTIDE SEQUENCE [LARGE SCALE GENOMIC DNA]</scope>
    <source>
        <strain evidence="3">110S</strain>
    </source>
</reference>
<comment type="caution">
    <text evidence="2">The sequence shown here is derived from an EMBL/GenBank/DDBJ whole genome shotgun (WGS) entry which is preliminary data.</text>
</comment>
<evidence type="ECO:0000313" key="2">
    <source>
        <dbReference type="EMBL" id="GAP64333.1"/>
    </source>
</evidence>
<proteinExistence type="predicted"/>
<dbReference type="AlphaFoldDB" id="A0A0M8K942"/>
<accession>A0A0M8K942</accession>
<dbReference type="InParanoid" id="A0A0M8K942"/>
<feature type="region of interest" description="Disordered" evidence="1">
    <location>
        <begin position="23"/>
        <end position="44"/>
    </location>
</feature>
<keyword evidence="3" id="KW-1185">Reference proteome</keyword>
<name>A0A0M8K942_9CHLR</name>
<organism evidence="2 3">
    <name type="scientific">Ardenticatena maritima</name>
    <dbReference type="NCBI Taxonomy" id="872965"/>
    <lineage>
        <taxon>Bacteria</taxon>
        <taxon>Bacillati</taxon>
        <taxon>Chloroflexota</taxon>
        <taxon>Ardenticatenia</taxon>
        <taxon>Ardenticatenales</taxon>
        <taxon>Ardenticatenaceae</taxon>
        <taxon>Ardenticatena</taxon>
    </lineage>
</organism>
<protein>
    <submittedName>
        <fullName evidence="2">Uncharacterized protein</fullName>
    </submittedName>
</protein>